<dbReference type="OrthoDB" id="556724at2"/>
<dbReference type="eggNOG" id="COG2405">
    <property type="taxonomic scope" value="Bacteria"/>
</dbReference>
<dbReference type="KEGG" id="cbx:Cenrod_0867"/>
<dbReference type="HOGENOM" id="CLU_115769_0_0_4"/>
<dbReference type="RefSeq" id="WP_022771790.1">
    <property type="nucleotide sequence ID" value="NC_022576.1"/>
</dbReference>
<dbReference type="InterPro" id="IPR021799">
    <property type="entry name" value="PIN-like_prokaryotic"/>
</dbReference>
<dbReference type="EMBL" id="CP004885">
    <property type="protein sequence ID" value="AGX86970.1"/>
    <property type="molecule type" value="Genomic_DNA"/>
</dbReference>
<name>U5N6R2_9BURK</name>
<reference evidence="1 2" key="1">
    <citation type="journal article" date="2013" name="Genome Biol.">
        <title>Genomic analysis reveals key aspects of prokaryotic symbiosis in the phototrophic consortium "Chlorochromatium aggregatum".</title>
        <authorList>
            <person name="Liu Z."/>
            <person name="Muller J."/>
            <person name="Li T."/>
            <person name="Alvey R.M."/>
            <person name="Vogl K."/>
            <person name="Frigaard N.U."/>
            <person name="Rockwell N.C."/>
            <person name="Boyd E.S."/>
            <person name="Tomsho L.P."/>
            <person name="Schuster S.C."/>
            <person name="Henke P."/>
            <person name="Rohde M."/>
            <person name="Overmann J."/>
            <person name="Bryant D.A."/>
        </authorList>
    </citation>
    <scope>NUCLEOTIDE SEQUENCE [LARGE SCALE GENOMIC DNA]</scope>
    <source>
        <strain evidence="1">CR</strain>
    </source>
</reference>
<dbReference type="PANTHER" id="PTHR39550">
    <property type="entry name" value="SLL0658 PROTEIN"/>
    <property type="match status" value="1"/>
</dbReference>
<accession>U5N6R2</accession>
<proteinExistence type="predicted"/>
<keyword evidence="2" id="KW-1185">Reference proteome</keyword>
<evidence type="ECO:0000313" key="2">
    <source>
        <dbReference type="Proteomes" id="UP000017184"/>
    </source>
</evidence>
<protein>
    <submittedName>
        <fullName evidence="1">Nucleic-acid-binding-like protein</fullName>
    </submittedName>
</protein>
<organism evidence="1 2">
    <name type="scientific">Candidatus Symbiobacter mobilis CR</name>
    <dbReference type="NCBI Taxonomy" id="946483"/>
    <lineage>
        <taxon>Bacteria</taxon>
        <taxon>Pseudomonadati</taxon>
        <taxon>Pseudomonadota</taxon>
        <taxon>Betaproteobacteria</taxon>
        <taxon>Burkholderiales</taxon>
        <taxon>Comamonadaceae</taxon>
    </lineage>
</organism>
<dbReference type="AlphaFoldDB" id="U5N6R2"/>
<dbReference type="Proteomes" id="UP000017184">
    <property type="component" value="Chromosome"/>
</dbReference>
<dbReference type="PANTHER" id="PTHR39550:SF1">
    <property type="entry name" value="SLL0658 PROTEIN"/>
    <property type="match status" value="1"/>
</dbReference>
<evidence type="ECO:0000313" key="1">
    <source>
        <dbReference type="EMBL" id="AGX86970.1"/>
    </source>
</evidence>
<dbReference type="Pfam" id="PF11848">
    <property type="entry name" value="DUF3368"/>
    <property type="match status" value="1"/>
</dbReference>
<dbReference type="STRING" id="946483.Cenrod_0867"/>
<dbReference type="PATRIC" id="fig|946483.4.peg.867"/>
<sequence>MRIDSIVINASPLITLFRSGQAHILPQLFHRIIVPYAVWQEVVLDDWDDAPVRELRQQTWPVREHVDPSPRVAAWALGAGETAVLSYALANPPLRAVIDDMDARRCAQTLGIPIFGTGGLLVLAKRRGLLDSVGVAIEKIRDAGLWLSEDVVRILKTQAGEYEEEP</sequence>
<gene>
    <name evidence="1" type="ORF">Cenrod_0867</name>
</gene>